<evidence type="ECO:0000313" key="5">
    <source>
        <dbReference type="Proteomes" id="UP000027866"/>
    </source>
</evidence>
<dbReference type="Proteomes" id="UP000027866">
    <property type="component" value="Unassembled WGS sequence"/>
</dbReference>
<evidence type="ECO:0000313" key="4">
    <source>
        <dbReference type="EMBL" id="KEO92554.1"/>
    </source>
</evidence>
<evidence type="ECO:0000256" key="1">
    <source>
        <dbReference type="ARBA" id="ARBA00023224"/>
    </source>
</evidence>
<gene>
    <name evidence="4" type="ORF">EH32_14940</name>
</gene>
<reference evidence="4 5" key="1">
    <citation type="submission" date="2014-04" db="EMBL/GenBank/DDBJ databases">
        <title>A comprehensive comparison of genomes of Erythrobacter spp. Strains.</title>
        <authorList>
            <person name="Zheng Q."/>
        </authorList>
    </citation>
    <scope>NUCLEOTIDE SEQUENCE [LARGE SCALE GENOMIC DNA]</scope>
    <source>
        <strain evidence="4 5">DSM 8509</strain>
    </source>
</reference>
<dbReference type="PANTHER" id="PTHR32089">
    <property type="entry name" value="METHYL-ACCEPTING CHEMOTAXIS PROTEIN MCPB"/>
    <property type="match status" value="1"/>
</dbReference>
<evidence type="ECO:0000256" key="2">
    <source>
        <dbReference type="PROSITE-ProRule" id="PRU00284"/>
    </source>
</evidence>
<evidence type="ECO:0000259" key="3">
    <source>
        <dbReference type="PROSITE" id="PS50111"/>
    </source>
</evidence>
<dbReference type="RefSeq" id="WP_051698158.1">
    <property type="nucleotide sequence ID" value="NZ_CP017057.1"/>
</dbReference>
<dbReference type="SUPFAM" id="SSF58104">
    <property type="entry name" value="Methyl-accepting chemotaxis protein (MCP) signaling domain"/>
    <property type="match status" value="1"/>
</dbReference>
<sequence>MATAQLLERTTKALDAVAREAGVRAGEVAGAAEKANKAAGTVARGIADLSGAIASIAGNVSQQKELTARATERSSSGGEAVGSLAQHSDTIGEATRAIARIEERTNLLALNAAIEAASAGAQGKGFTIVAQEVKSLARQAGNAATEIDAFLSGIRSGTMDAQTSFDNIAEVIAELDQAAHAIRWDVEGQRKSADTIENYARSAAEDIGTMAQRSRSLEGTAETTRELAAEIDRAAAALLKHVEGLESSTTRFVGQLRAA</sequence>
<dbReference type="SMART" id="SM00283">
    <property type="entry name" value="MA"/>
    <property type="match status" value="1"/>
</dbReference>
<dbReference type="GO" id="GO:0016020">
    <property type="term" value="C:membrane"/>
    <property type="evidence" value="ECO:0007669"/>
    <property type="project" value="InterPro"/>
</dbReference>
<dbReference type="Gene3D" id="1.10.287.950">
    <property type="entry name" value="Methyl-accepting chemotaxis protein"/>
    <property type="match status" value="1"/>
</dbReference>
<dbReference type="KEGG" id="elq:Ga0102493_112286"/>
<comment type="caution">
    <text evidence="4">The sequence shown here is derived from an EMBL/GenBank/DDBJ whole genome shotgun (WGS) entry which is preliminary data.</text>
</comment>
<dbReference type="InterPro" id="IPR004089">
    <property type="entry name" value="MCPsignal_dom"/>
</dbReference>
<dbReference type="GO" id="GO:0007165">
    <property type="term" value="P:signal transduction"/>
    <property type="evidence" value="ECO:0007669"/>
    <property type="project" value="UniProtKB-KW"/>
</dbReference>
<dbReference type="EMBL" id="JMIX01000009">
    <property type="protein sequence ID" value="KEO92554.1"/>
    <property type="molecule type" value="Genomic_DNA"/>
</dbReference>
<name>A0A074MGH7_9SPHN</name>
<organism evidence="4 5">
    <name type="scientific">Erythrobacter litoralis</name>
    <dbReference type="NCBI Taxonomy" id="39960"/>
    <lineage>
        <taxon>Bacteria</taxon>
        <taxon>Pseudomonadati</taxon>
        <taxon>Pseudomonadota</taxon>
        <taxon>Alphaproteobacteria</taxon>
        <taxon>Sphingomonadales</taxon>
        <taxon>Erythrobacteraceae</taxon>
        <taxon>Erythrobacter/Porphyrobacter group</taxon>
        <taxon>Erythrobacter</taxon>
    </lineage>
</organism>
<proteinExistence type="predicted"/>
<dbReference type="Pfam" id="PF00015">
    <property type="entry name" value="MCPsignal"/>
    <property type="match status" value="1"/>
</dbReference>
<dbReference type="PANTHER" id="PTHR32089:SF112">
    <property type="entry name" value="LYSOZYME-LIKE PROTEIN-RELATED"/>
    <property type="match status" value="1"/>
</dbReference>
<accession>A0A074MGH7</accession>
<dbReference type="AlphaFoldDB" id="A0A074MGH7"/>
<feature type="domain" description="Methyl-accepting transducer" evidence="3">
    <location>
        <begin position="1"/>
        <end position="235"/>
    </location>
</feature>
<keyword evidence="5" id="KW-1185">Reference proteome</keyword>
<dbReference type="PATRIC" id="fig|39960.10.peg.1379"/>
<dbReference type="PROSITE" id="PS50111">
    <property type="entry name" value="CHEMOTAXIS_TRANSDUC_2"/>
    <property type="match status" value="1"/>
</dbReference>
<keyword evidence="1 2" id="KW-0807">Transducer</keyword>
<protein>
    <recommendedName>
        <fullName evidence="3">Methyl-accepting transducer domain-containing protein</fullName>
    </recommendedName>
</protein>